<evidence type="ECO:0000256" key="1">
    <source>
        <dbReference type="SAM" id="SignalP"/>
    </source>
</evidence>
<reference evidence="2" key="1">
    <citation type="journal article" date="2018" name="PLoS Negl. Trop. Dis.">
        <title>An insight into the salivary gland and fat body transcriptome of Panstrongylus lignarius (Hemiptera: Heteroptera), the main vector of Chagas disease in Peru.</title>
        <authorList>
            <person name="Nevoa J.C."/>
            <person name="Mendes M.T."/>
            <person name="da Silva M.V."/>
            <person name="Soares S.C."/>
            <person name="Oliveira C.J.F."/>
            <person name="Ribeiro J.M.C."/>
        </authorList>
    </citation>
    <scope>NUCLEOTIDE SEQUENCE</scope>
</reference>
<protein>
    <submittedName>
        <fullName evidence="2">Putative secreted protein</fullName>
    </submittedName>
</protein>
<feature type="signal peptide" evidence="1">
    <location>
        <begin position="1"/>
        <end position="18"/>
    </location>
</feature>
<dbReference type="EMBL" id="GFTR01000526">
    <property type="protein sequence ID" value="JAW15900.1"/>
    <property type="molecule type" value="Transcribed_RNA"/>
</dbReference>
<accession>A0A224Y418</accession>
<proteinExistence type="predicted"/>
<evidence type="ECO:0000313" key="2">
    <source>
        <dbReference type="EMBL" id="JAW15900.1"/>
    </source>
</evidence>
<organism evidence="2">
    <name type="scientific">Panstrongylus lignarius</name>
    <dbReference type="NCBI Taxonomy" id="156445"/>
    <lineage>
        <taxon>Eukaryota</taxon>
        <taxon>Metazoa</taxon>
        <taxon>Ecdysozoa</taxon>
        <taxon>Arthropoda</taxon>
        <taxon>Hexapoda</taxon>
        <taxon>Insecta</taxon>
        <taxon>Pterygota</taxon>
        <taxon>Neoptera</taxon>
        <taxon>Paraneoptera</taxon>
        <taxon>Hemiptera</taxon>
        <taxon>Heteroptera</taxon>
        <taxon>Panheteroptera</taxon>
        <taxon>Cimicomorpha</taxon>
        <taxon>Reduviidae</taxon>
        <taxon>Triatominae</taxon>
        <taxon>Panstrongylus</taxon>
    </lineage>
</organism>
<sequence length="74" mass="8072">MSLFISFVLFMLILFTLSTLSIKESSTICLKDSIGTSESFCSKFCTSFDEITLSASSSSRVSSMPNPVNRSLSI</sequence>
<dbReference type="AlphaFoldDB" id="A0A224Y418"/>
<feature type="chain" id="PRO_5013030756" evidence="1">
    <location>
        <begin position="19"/>
        <end position="74"/>
    </location>
</feature>
<keyword evidence="1" id="KW-0732">Signal</keyword>
<name>A0A224Y418_9HEMI</name>